<dbReference type="EMBL" id="RPGO01000031">
    <property type="protein sequence ID" value="RZB29167.1"/>
    <property type="molecule type" value="Genomic_DNA"/>
</dbReference>
<gene>
    <name evidence="7" type="ORF">AEth_01424</name>
</gene>
<dbReference type="Gene3D" id="2.40.50.1010">
    <property type="match status" value="1"/>
</dbReference>
<proteinExistence type="inferred from homology"/>
<keyword evidence="3 7" id="KW-0378">Hydrolase</keyword>
<accession>A0A8B3S0G8</accession>
<keyword evidence="4" id="KW-0269">Exonuclease</keyword>
<dbReference type="InterPro" id="IPR025824">
    <property type="entry name" value="OB-fold_nuc-bd_dom"/>
</dbReference>
<name>A0A8B3S0G8_9EURY</name>
<dbReference type="CDD" id="cd04489">
    <property type="entry name" value="ExoVII_LU_OBF"/>
    <property type="match status" value="1"/>
</dbReference>
<keyword evidence="2" id="KW-0540">Nuclease</keyword>
<reference evidence="8" key="1">
    <citation type="submission" date="2019-01" db="EMBL/GenBank/DDBJ databases">
        <title>Anaerobic oxidation of ethane by archaea from a marine hydrocarbon seep.</title>
        <authorList>
            <person name="Musat F."/>
        </authorList>
    </citation>
    <scope>NUCLEOTIDE SEQUENCE [LARGE SCALE GENOMIC DNA]</scope>
</reference>
<evidence type="ECO:0000259" key="5">
    <source>
        <dbReference type="Pfam" id="PF02601"/>
    </source>
</evidence>
<keyword evidence="1" id="KW-0963">Cytoplasm</keyword>
<dbReference type="Pfam" id="PF13742">
    <property type="entry name" value="tRNA_anti_2"/>
    <property type="match status" value="1"/>
</dbReference>
<organism evidence="7 8">
    <name type="scientific">Candidatus Argoarchaeum ethanivorans</name>
    <dbReference type="NCBI Taxonomy" id="2608793"/>
    <lineage>
        <taxon>Archaea</taxon>
        <taxon>Methanobacteriati</taxon>
        <taxon>Methanobacteriota</taxon>
        <taxon>Stenosarchaea group</taxon>
        <taxon>Methanomicrobia</taxon>
        <taxon>Methanosarcinales</taxon>
        <taxon>Methanosarcinales incertae sedis</taxon>
        <taxon>GOM Arc I cluster</taxon>
        <taxon>Candidatus Argoarchaeum</taxon>
    </lineage>
</organism>
<dbReference type="GO" id="GO:0003676">
    <property type="term" value="F:nucleic acid binding"/>
    <property type="evidence" value="ECO:0007669"/>
    <property type="project" value="InterPro"/>
</dbReference>
<evidence type="ECO:0000256" key="4">
    <source>
        <dbReference type="ARBA" id="ARBA00022839"/>
    </source>
</evidence>
<feature type="domain" description="Exonuclease VII large subunit C-terminal" evidence="5">
    <location>
        <begin position="132"/>
        <end position="339"/>
    </location>
</feature>
<dbReference type="HAMAP" id="MF_00378">
    <property type="entry name" value="Exonuc_7_L"/>
    <property type="match status" value="1"/>
</dbReference>
<evidence type="ECO:0000259" key="6">
    <source>
        <dbReference type="Pfam" id="PF13742"/>
    </source>
</evidence>
<protein>
    <submittedName>
        <fullName evidence="7">Exodeoxyribonuclease VII large subunit</fullName>
        <ecNumber evidence="7">3.1.11.6</ecNumber>
    </submittedName>
</protein>
<dbReference type="Pfam" id="PF02601">
    <property type="entry name" value="Exonuc_VII_L"/>
    <property type="match status" value="1"/>
</dbReference>
<dbReference type="InterPro" id="IPR020579">
    <property type="entry name" value="Exonuc_VII_lsu_C"/>
</dbReference>
<evidence type="ECO:0000256" key="2">
    <source>
        <dbReference type="ARBA" id="ARBA00022722"/>
    </source>
</evidence>
<dbReference type="AlphaFoldDB" id="A0A8B3S0G8"/>
<evidence type="ECO:0000256" key="3">
    <source>
        <dbReference type="ARBA" id="ARBA00022801"/>
    </source>
</evidence>
<dbReference type="NCBIfam" id="TIGR00237">
    <property type="entry name" value="xseA"/>
    <property type="match status" value="1"/>
</dbReference>
<feature type="domain" description="OB-fold nucleic acid binding" evidence="6">
    <location>
        <begin position="15"/>
        <end position="108"/>
    </location>
</feature>
<comment type="caution">
    <text evidence="7">The sequence shown here is derived from an EMBL/GenBank/DDBJ whole genome shotgun (WGS) entry which is preliminary data.</text>
</comment>
<evidence type="ECO:0000313" key="8">
    <source>
        <dbReference type="Proteomes" id="UP000291831"/>
    </source>
</evidence>
<dbReference type="InterPro" id="IPR003753">
    <property type="entry name" value="Exonuc_VII_L"/>
</dbReference>
<evidence type="ECO:0000313" key="7">
    <source>
        <dbReference type="EMBL" id="RZB29167.1"/>
    </source>
</evidence>
<sequence length="409" mass="46386">MSNLLPFIKDQWILAVSDLTFSIKQKFQQDSDMQDVWVKGEISNLTNHRSGHSYFTLKDAKSHIQCVMFKWYAKRLKFKPSPGMKVIVFGSVEIYEQRSQYQIQVMTIRPDGIGELYKAFEQLKIKLEAEGLFSEVHKKPLPKYPLTIAVASSPTGAVIHDIINITRRRYPVHIILAPTLVQGAEARESIVKSIQLLDSMNVDVIILARGGGSIEDLWPFNEEEVARAIYHSKIPIVSAIGHETDYTIADFTADLRAPTPSAAAELTVPDTSDIRQQLSQYDVILDHTIKEKISGISQRIAQYESIVSIKRLDELVNIKQQRMKEMNKHLQRLMHHKIDITNSHFDSVYTYLGAVSPLHTIKRGYSITLKGKTIVSSITQIKKGDEIEIMVKDGMIESTVNAKNKREVV</sequence>
<dbReference type="Proteomes" id="UP000291831">
    <property type="component" value="Unassembled WGS sequence"/>
</dbReference>
<dbReference type="GO" id="GO:0009318">
    <property type="term" value="C:exodeoxyribonuclease VII complex"/>
    <property type="evidence" value="ECO:0007669"/>
    <property type="project" value="InterPro"/>
</dbReference>
<dbReference type="PANTHER" id="PTHR30008">
    <property type="entry name" value="EXODEOXYRIBONUCLEASE 7 LARGE SUBUNIT"/>
    <property type="match status" value="1"/>
</dbReference>
<dbReference type="GO" id="GO:0006308">
    <property type="term" value="P:DNA catabolic process"/>
    <property type="evidence" value="ECO:0007669"/>
    <property type="project" value="InterPro"/>
</dbReference>
<dbReference type="PANTHER" id="PTHR30008:SF0">
    <property type="entry name" value="EXODEOXYRIBONUCLEASE 7 LARGE SUBUNIT"/>
    <property type="match status" value="1"/>
</dbReference>
<evidence type="ECO:0000256" key="1">
    <source>
        <dbReference type="ARBA" id="ARBA00022490"/>
    </source>
</evidence>
<dbReference type="EC" id="3.1.11.6" evidence="7"/>
<dbReference type="GO" id="GO:0008855">
    <property type="term" value="F:exodeoxyribonuclease VII activity"/>
    <property type="evidence" value="ECO:0007669"/>
    <property type="project" value="UniProtKB-EC"/>
</dbReference>